<organism evidence="7 8">
    <name type="scientific">Halalkalibacter akibai (strain ATCC 43226 / DSM 21942 / CIP 109018 / JCM 9157 / 1139)</name>
    <name type="common">Bacillus akibai</name>
    <dbReference type="NCBI Taxonomy" id="1236973"/>
    <lineage>
        <taxon>Bacteria</taxon>
        <taxon>Bacillati</taxon>
        <taxon>Bacillota</taxon>
        <taxon>Bacilli</taxon>
        <taxon>Bacillales</taxon>
        <taxon>Bacillaceae</taxon>
        <taxon>Halalkalibacter</taxon>
    </lineage>
</organism>
<feature type="transmembrane region" description="Helical" evidence="6">
    <location>
        <begin position="132"/>
        <end position="157"/>
    </location>
</feature>
<evidence type="ECO:0000256" key="1">
    <source>
        <dbReference type="ARBA" id="ARBA00004651"/>
    </source>
</evidence>
<evidence type="ECO:0000256" key="5">
    <source>
        <dbReference type="ARBA" id="ARBA00023136"/>
    </source>
</evidence>
<dbReference type="AlphaFoldDB" id="W4QX18"/>
<evidence type="ECO:0000256" key="3">
    <source>
        <dbReference type="ARBA" id="ARBA00022692"/>
    </source>
</evidence>
<feature type="transmembrane region" description="Helical" evidence="6">
    <location>
        <begin position="84"/>
        <end position="103"/>
    </location>
</feature>
<evidence type="ECO:0000256" key="6">
    <source>
        <dbReference type="SAM" id="Phobius"/>
    </source>
</evidence>
<dbReference type="STRING" id="1236973.JCM9157_3602"/>
<feature type="transmembrane region" description="Helical" evidence="6">
    <location>
        <begin position="57"/>
        <end position="78"/>
    </location>
</feature>
<evidence type="ECO:0000256" key="2">
    <source>
        <dbReference type="ARBA" id="ARBA00022475"/>
    </source>
</evidence>
<dbReference type="InterPro" id="IPR003740">
    <property type="entry name" value="YitT"/>
</dbReference>
<dbReference type="Proteomes" id="UP000018896">
    <property type="component" value="Unassembled WGS sequence"/>
</dbReference>
<sequence>MALFLFPFNIASGGAAGIAILFEVWFDLSHAYTIWGLNIILLLFAVRWIGVLSSLKTVYTVSFTSLTIFVLQSFSIGLDMLPPIYVSFLLGAVVFGIGVGILFRNGASSGGLAIIAHIFFVLFKWLPGKSMFWMNMVVFSLIAYVIDWTLIFGAVLVQWIATKVINYVVSYQVQRDEDDTAMSA</sequence>
<proteinExistence type="predicted"/>
<protein>
    <submittedName>
        <fullName evidence="7">Membrane protein</fullName>
    </submittedName>
</protein>
<keyword evidence="8" id="KW-1185">Reference proteome</keyword>
<evidence type="ECO:0000256" key="4">
    <source>
        <dbReference type="ARBA" id="ARBA00022989"/>
    </source>
</evidence>
<feature type="transmembrane region" description="Helical" evidence="6">
    <location>
        <begin position="110"/>
        <end position="126"/>
    </location>
</feature>
<accession>W4QX18</accession>
<dbReference type="PANTHER" id="PTHR33545:SF9">
    <property type="entry name" value="UPF0750 MEMBRANE PROTEIN YITE"/>
    <property type="match status" value="1"/>
</dbReference>
<feature type="transmembrane region" description="Helical" evidence="6">
    <location>
        <begin position="32"/>
        <end position="50"/>
    </location>
</feature>
<dbReference type="Pfam" id="PF02588">
    <property type="entry name" value="YitT_membrane"/>
    <property type="match status" value="1"/>
</dbReference>
<comment type="caution">
    <text evidence="7">The sequence shown here is derived from an EMBL/GenBank/DDBJ whole genome shotgun (WGS) entry which is preliminary data.</text>
</comment>
<keyword evidence="5 6" id="KW-0472">Membrane</keyword>
<dbReference type="eggNOG" id="COG1284">
    <property type="taxonomic scope" value="Bacteria"/>
</dbReference>
<comment type="subcellular location">
    <subcellularLocation>
        <location evidence="1">Cell membrane</location>
        <topology evidence="1">Multi-pass membrane protein</topology>
    </subcellularLocation>
</comment>
<keyword evidence="2" id="KW-1003">Cell membrane</keyword>
<reference evidence="7 8" key="1">
    <citation type="journal article" date="2014" name="Genome Announc.">
        <title>Draft Genome Sequences of Three Alkaliphilic Bacillus Strains, Bacillus wakoensis JCM 9140T, Bacillus akibai JCM 9157T, and Bacillus hemicellulosilyticus JCM 9152T.</title>
        <authorList>
            <person name="Yuki M."/>
            <person name="Oshima K."/>
            <person name="Suda W."/>
            <person name="Oshida Y."/>
            <person name="Kitamura K."/>
            <person name="Iida T."/>
            <person name="Hattori M."/>
            <person name="Ohkuma M."/>
        </authorList>
    </citation>
    <scope>NUCLEOTIDE SEQUENCE [LARGE SCALE GENOMIC DNA]</scope>
    <source>
        <strain evidence="7 8">JCM 9157</strain>
    </source>
</reference>
<name>W4QX18_HALA3</name>
<dbReference type="GO" id="GO:0005886">
    <property type="term" value="C:plasma membrane"/>
    <property type="evidence" value="ECO:0007669"/>
    <property type="project" value="UniProtKB-SubCell"/>
</dbReference>
<evidence type="ECO:0000313" key="8">
    <source>
        <dbReference type="Proteomes" id="UP000018896"/>
    </source>
</evidence>
<feature type="transmembrane region" description="Helical" evidence="6">
    <location>
        <begin position="7"/>
        <end position="26"/>
    </location>
</feature>
<evidence type="ECO:0000313" key="7">
    <source>
        <dbReference type="EMBL" id="GAE36422.1"/>
    </source>
</evidence>
<dbReference type="InterPro" id="IPR051461">
    <property type="entry name" value="UPF0750_membrane"/>
</dbReference>
<dbReference type="EMBL" id="BAUV01000034">
    <property type="protein sequence ID" value="GAE36422.1"/>
    <property type="molecule type" value="Genomic_DNA"/>
</dbReference>
<keyword evidence="4 6" id="KW-1133">Transmembrane helix</keyword>
<keyword evidence="3 6" id="KW-0812">Transmembrane</keyword>
<gene>
    <name evidence="7" type="ORF">JCM9157_3602</name>
</gene>
<dbReference type="PANTHER" id="PTHR33545">
    <property type="entry name" value="UPF0750 MEMBRANE PROTEIN YITT-RELATED"/>
    <property type="match status" value="1"/>
</dbReference>